<dbReference type="PROSITE" id="PS50045">
    <property type="entry name" value="SIGMA54_INTERACT_4"/>
    <property type="match status" value="1"/>
</dbReference>
<accession>A0A1F6CJ74</accession>
<dbReference type="AlphaFoldDB" id="A0A1F6CJ74"/>
<dbReference type="PANTHER" id="PTHR32071:SF113">
    <property type="entry name" value="ALGINATE BIOSYNTHESIS TRANSCRIPTIONAL REGULATORY PROTEIN ALGB"/>
    <property type="match status" value="1"/>
</dbReference>
<keyword evidence="1" id="KW-0547">Nucleotide-binding</keyword>
<comment type="caution">
    <text evidence="7">The sequence shown here is derived from an EMBL/GenBank/DDBJ whole genome shotgun (WGS) entry which is preliminary data.</text>
</comment>
<dbReference type="GO" id="GO:0006355">
    <property type="term" value="P:regulation of DNA-templated transcription"/>
    <property type="evidence" value="ECO:0007669"/>
    <property type="project" value="InterPro"/>
</dbReference>
<evidence type="ECO:0000313" key="8">
    <source>
        <dbReference type="Proteomes" id="UP000178606"/>
    </source>
</evidence>
<keyword evidence="2" id="KW-0067">ATP-binding</keyword>
<dbReference type="EMBL" id="MFKF01000234">
    <property type="protein sequence ID" value="OGG49303.1"/>
    <property type="molecule type" value="Genomic_DNA"/>
</dbReference>
<sequence>MRKPIEGFTQEAGVLLEAHPFPGNCRELRNTIERAVILCRTDQVTPEDLMFELTPALDDENLVAQPKLSEPAHEESIPGAIRLGHVESLNLNTLLNAVEKEAIREALRRCNGNQSQAAKLLGVSRYTLLRRMAQYQMKDAESTGSAGPPETRPPPG</sequence>
<dbReference type="Pfam" id="PF25601">
    <property type="entry name" value="AAA_lid_14"/>
    <property type="match status" value="1"/>
</dbReference>
<dbReference type="Gene3D" id="1.10.8.60">
    <property type="match status" value="1"/>
</dbReference>
<evidence type="ECO:0000256" key="3">
    <source>
        <dbReference type="ARBA" id="ARBA00023015"/>
    </source>
</evidence>
<proteinExistence type="predicted"/>
<dbReference type="InterPro" id="IPR002078">
    <property type="entry name" value="Sigma_54_int"/>
</dbReference>
<dbReference type="SUPFAM" id="SSF46689">
    <property type="entry name" value="Homeodomain-like"/>
    <property type="match status" value="1"/>
</dbReference>
<keyword evidence="4" id="KW-0804">Transcription</keyword>
<evidence type="ECO:0000256" key="1">
    <source>
        <dbReference type="ARBA" id="ARBA00022741"/>
    </source>
</evidence>
<dbReference type="Pfam" id="PF02954">
    <property type="entry name" value="HTH_8"/>
    <property type="match status" value="1"/>
</dbReference>
<dbReference type="Proteomes" id="UP000178606">
    <property type="component" value="Unassembled WGS sequence"/>
</dbReference>
<dbReference type="Gene3D" id="1.10.10.60">
    <property type="entry name" value="Homeodomain-like"/>
    <property type="match status" value="1"/>
</dbReference>
<dbReference type="GO" id="GO:0005524">
    <property type="term" value="F:ATP binding"/>
    <property type="evidence" value="ECO:0007669"/>
    <property type="project" value="UniProtKB-KW"/>
</dbReference>
<feature type="domain" description="Sigma-54 factor interaction" evidence="6">
    <location>
        <begin position="1"/>
        <end position="37"/>
    </location>
</feature>
<evidence type="ECO:0000256" key="4">
    <source>
        <dbReference type="ARBA" id="ARBA00023163"/>
    </source>
</evidence>
<evidence type="ECO:0000259" key="6">
    <source>
        <dbReference type="PROSITE" id="PS50045"/>
    </source>
</evidence>
<reference evidence="7 8" key="1">
    <citation type="journal article" date="2016" name="Nat. Commun.">
        <title>Thousands of microbial genomes shed light on interconnected biogeochemical processes in an aquifer system.</title>
        <authorList>
            <person name="Anantharaman K."/>
            <person name="Brown C.T."/>
            <person name="Hug L.A."/>
            <person name="Sharon I."/>
            <person name="Castelle C.J."/>
            <person name="Probst A.J."/>
            <person name="Thomas B.C."/>
            <person name="Singh A."/>
            <person name="Wilkins M.J."/>
            <person name="Karaoz U."/>
            <person name="Brodie E.L."/>
            <person name="Williams K.H."/>
            <person name="Hubbard S.S."/>
            <person name="Banfield J.F."/>
        </authorList>
    </citation>
    <scope>NUCLEOTIDE SEQUENCE [LARGE SCALE GENOMIC DNA]</scope>
    <source>
        <strain evidence="8">RIFCSPLOWO2_12_FULL_64_10</strain>
    </source>
</reference>
<dbReference type="InterPro" id="IPR002197">
    <property type="entry name" value="HTH_Fis"/>
</dbReference>
<dbReference type="InterPro" id="IPR058031">
    <property type="entry name" value="AAA_lid_NorR"/>
</dbReference>
<keyword evidence="3" id="KW-0805">Transcription regulation</keyword>
<dbReference type="GO" id="GO:0043565">
    <property type="term" value="F:sequence-specific DNA binding"/>
    <property type="evidence" value="ECO:0007669"/>
    <property type="project" value="InterPro"/>
</dbReference>
<gene>
    <name evidence="7" type="ORF">A3F84_18555</name>
</gene>
<evidence type="ECO:0000256" key="2">
    <source>
        <dbReference type="ARBA" id="ARBA00022840"/>
    </source>
</evidence>
<dbReference type="InterPro" id="IPR009057">
    <property type="entry name" value="Homeodomain-like_sf"/>
</dbReference>
<organism evidence="7 8">
    <name type="scientific">Handelsmanbacteria sp. (strain RIFCSPLOWO2_12_FULL_64_10)</name>
    <dbReference type="NCBI Taxonomy" id="1817868"/>
    <lineage>
        <taxon>Bacteria</taxon>
        <taxon>Candidatus Handelsmaniibacteriota</taxon>
    </lineage>
</organism>
<dbReference type="PRINTS" id="PR01590">
    <property type="entry name" value="HTHFIS"/>
</dbReference>
<name>A0A1F6CJ74_HANXR</name>
<dbReference type="PANTHER" id="PTHR32071">
    <property type="entry name" value="TRANSCRIPTIONAL REGULATORY PROTEIN"/>
    <property type="match status" value="1"/>
</dbReference>
<evidence type="ECO:0000256" key="5">
    <source>
        <dbReference type="SAM" id="MobiDB-lite"/>
    </source>
</evidence>
<feature type="region of interest" description="Disordered" evidence="5">
    <location>
        <begin position="137"/>
        <end position="156"/>
    </location>
</feature>
<evidence type="ECO:0000313" key="7">
    <source>
        <dbReference type="EMBL" id="OGG49303.1"/>
    </source>
</evidence>
<protein>
    <recommendedName>
        <fullName evidence="6">Sigma-54 factor interaction domain-containing protein</fullName>
    </recommendedName>
</protein>